<accession>A0ABP0U3E9</accession>
<dbReference type="EMBL" id="OZ019910">
    <property type="protein sequence ID" value="CAK9211751.1"/>
    <property type="molecule type" value="Genomic_DNA"/>
</dbReference>
<evidence type="ECO:0000313" key="1">
    <source>
        <dbReference type="EMBL" id="CAK9211751.1"/>
    </source>
</evidence>
<evidence type="ECO:0000313" key="2">
    <source>
        <dbReference type="Proteomes" id="UP001497512"/>
    </source>
</evidence>
<dbReference type="Proteomes" id="UP001497512">
    <property type="component" value="Chromosome 18"/>
</dbReference>
<reference evidence="1" key="1">
    <citation type="submission" date="2024-02" db="EMBL/GenBank/DDBJ databases">
        <authorList>
            <consortium name="ELIXIR-Norway"/>
            <consortium name="Elixir Norway"/>
        </authorList>
    </citation>
    <scope>NUCLEOTIDE SEQUENCE</scope>
</reference>
<gene>
    <name evidence="1" type="ORF">CSSPTR1EN2_LOCUS10981</name>
</gene>
<keyword evidence="2" id="KW-1185">Reference proteome</keyword>
<proteinExistence type="predicted"/>
<protein>
    <submittedName>
        <fullName evidence="1">Uncharacterized protein</fullName>
    </submittedName>
</protein>
<sequence length="160" mass="16865">MPLHPGALSFGITAIASLTSFKVRSFVNSLFVSLETRAGVLAQETSWASEVPGALASELDLRQPNFLLEFSDSGSLHLLLFPRDSAIALENSSCGCLQLGKPLRVLVGCGLGASPSVEEGCPARFLFQDGYVEIGGSRGRGAGAPPNGQYEGRVIRDLLD</sequence>
<name>A0ABP0U3E9_9BRYO</name>
<organism evidence="1 2">
    <name type="scientific">Sphagnum troendelagicum</name>
    <dbReference type="NCBI Taxonomy" id="128251"/>
    <lineage>
        <taxon>Eukaryota</taxon>
        <taxon>Viridiplantae</taxon>
        <taxon>Streptophyta</taxon>
        <taxon>Embryophyta</taxon>
        <taxon>Bryophyta</taxon>
        <taxon>Sphagnophytina</taxon>
        <taxon>Sphagnopsida</taxon>
        <taxon>Sphagnales</taxon>
        <taxon>Sphagnaceae</taxon>
        <taxon>Sphagnum</taxon>
    </lineage>
</organism>